<protein>
    <submittedName>
        <fullName evidence="2">Uncharacterized protein</fullName>
    </submittedName>
</protein>
<feature type="region of interest" description="Disordered" evidence="1">
    <location>
        <begin position="327"/>
        <end position="363"/>
    </location>
</feature>
<evidence type="ECO:0000313" key="2">
    <source>
        <dbReference type="EMBL" id="SEN07902.1"/>
    </source>
</evidence>
<evidence type="ECO:0000313" key="3">
    <source>
        <dbReference type="Proteomes" id="UP000198984"/>
    </source>
</evidence>
<gene>
    <name evidence="2" type="ORF">SAMN04488505_10832</name>
</gene>
<dbReference type="Proteomes" id="UP000198984">
    <property type="component" value="Unassembled WGS sequence"/>
</dbReference>
<reference evidence="2 3" key="1">
    <citation type="submission" date="2016-10" db="EMBL/GenBank/DDBJ databases">
        <authorList>
            <person name="de Groot N.N."/>
        </authorList>
    </citation>
    <scope>NUCLEOTIDE SEQUENCE [LARGE SCALE GENOMIC DNA]</scope>
    <source>
        <strain evidence="2 3">DSM 21039</strain>
    </source>
</reference>
<sequence>MQAALNIQHITHKTNGIKLLAFCFKLFAPSNGIKLFAFCFKLFAQSVCLLLIGLFTCIAAKAQHLRPADSTLLAKQQDSLQRVADTILNGKTEDIRQRASDQFIPQLVRALKAPYSFEFPFDSLQSISIQYPQDSTFRIFTWGLENDNGFYRHYGAIQMNSKNGQLKLFPLFDNSDYTSNVDTVGDNKAWYGCLYYKIVQQHFFNSEYYTLFGYDANNLRSTKKLVDMLQFKNGKPVFGGPFFSYAEDTVPKPTRKRFIIEYSKKATISLSYNPEMDMIVFDHLVSATNEPGKPYTYVPDLDYEGFKWKGGKWVHIEKVFHDALPQGKFPLQQPQDQRKKNLMRPQTAEEMEAEKASKKRKNK</sequence>
<organism evidence="2 3">
    <name type="scientific">Chitinophaga rupis</name>
    <dbReference type="NCBI Taxonomy" id="573321"/>
    <lineage>
        <taxon>Bacteria</taxon>
        <taxon>Pseudomonadati</taxon>
        <taxon>Bacteroidota</taxon>
        <taxon>Chitinophagia</taxon>
        <taxon>Chitinophagales</taxon>
        <taxon>Chitinophagaceae</taxon>
        <taxon>Chitinophaga</taxon>
    </lineage>
</organism>
<dbReference type="EMBL" id="FOBB01000008">
    <property type="protein sequence ID" value="SEN07902.1"/>
    <property type="molecule type" value="Genomic_DNA"/>
</dbReference>
<keyword evidence="3" id="KW-1185">Reference proteome</keyword>
<proteinExistence type="predicted"/>
<accession>A0A1H8DKQ7</accession>
<dbReference type="AlphaFoldDB" id="A0A1H8DKQ7"/>
<evidence type="ECO:0000256" key="1">
    <source>
        <dbReference type="SAM" id="MobiDB-lite"/>
    </source>
</evidence>
<name>A0A1H8DKQ7_9BACT</name>
<dbReference type="STRING" id="573321.SAMN04488505_10832"/>